<keyword evidence="2 6" id="KW-0489">Methyltransferase</keyword>
<evidence type="ECO:0000259" key="4">
    <source>
        <dbReference type="Pfam" id="PF00588"/>
    </source>
</evidence>
<feature type="domain" description="tRNA/rRNA methyltransferase SpoU type" evidence="4">
    <location>
        <begin position="103"/>
        <end position="242"/>
    </location>
</feature>
<dbReference type="GO" id="GO:0003723">
    <property type="term" value="F:RNA binding"/>
    <property type="evidence" value="ECO:0007669"/>
    <property type="project" value="InterPro"/>
</dbReference>
<dbReference type="InterPro" id="IPR029064">
    <property type="entry name" value="Ribosomal_eL30-like_sf"/>
</dbReference>
<proteinExistence type="inferred from homology"/>
<keyword evidence="3 6" id="KW-0808">Transferase</keyword>
<sequence>MISKNLIKYIRSLELKKNRQKEGVFVAEGPKVVGDLSEIYNPERLIATEEWYKANNKSARPQDVTVTDDELKKISFLQHPQQVMGIFKIPTHTLDISICERELCLALDRVQDPGNLGTIIRIADWFGISTIFCSNDTADAYNPKVVQATMGSIAHVNIIYTDLNEIIENKPANALVYGTALNGTDIYAQELTPTGIIIMGNEGNGISQQILSKADRSLFIPCYQKNKKADSLNVAMATALTCAEFRRQTKNSDSNKQQKAE</sequence>
<dbReference type="AlphaFoldDB" id="A0A8E1QX30"/>
<dbReference type="InterPro" id="IPR051259">
    <property type="entry name" value="rRNA_Methyltransferase"/>
</dbReference>
<feature type="domain" description="MRM3-like substrate binding" evidence="5">
    <location>
        <begin position="5"/>
        <end position="85"/>
    </location>
</feature>
<gene>
    <name evidence="6" type="ORF">ACU52_08180</name>
</gene>
<dbReference type="Pfam" id="PF22435">
    <property type="entry name" value="MRM3-like_sub_bind"/>
    <property type="match status" value="1"/>
</dbReference>
<dbReference type="InterPro" id="IPR029026">
    <property type="entry name" value="tRNA_m1G_MTases_N"/>
</dbReference>
<dbReference type="GO" id="GO:0006396">
    <property type="term" value="P:RNA processing"/>
    <property type="evidence" value="ECO:0007669"/>
    <property type="project" value="InterPro"/>
</dbReference>
<dbReference type="EMBL" id="LFQU01000014">
    <property type="protein sequence ID" value="KOO68340.1"/>
    <property type="molecule type" value="Genomic_DNA"/>
</dbReference>
<comment type="caution">
    <text evidence="6">The sequence shown here is derived from an EMBL/GenBank/DDBJ whole genome shotgun (WGS) entry which is preliminary data.</text>
</comment>
<dbReference type="GO" id="GO:0032259">
    <property type="term" value="P:methylation"/>
    <property type="evidence" value="ECO:0007669"/>
    <property type="project" value="UniProtKB-KW"/>
</dbReference>
<keyword evidence="7" id="KW-1185">Reference proteome</keyword>
<dbReference type="RefSeq" id="WP_053398443.1">
    <property type="nucleotide sequence ID" value="NZ_LFQU01000014.1"/>
</dbReference>
<dbReference type="PANTHER" id="PTHR43191:SF2">
    <property type="entry name" value="RRNA METHYLTRANSFERASE 3, MITOCHONDRIAL"/>
    <property type="match status" value="1"/>
</dbReference>
<dbReference type="InterPro" id="IPR029028">
    <property type="entry name" value="Alpha/beta_knot_MTases"/>
</dbReference>
<dbReference type="SUPFAM" id="SSF75217">
    <property type="entry name" value="alpha/beta knot"/>
    <property type="match status" value="1"/>
</dbReference>
<name>A0A8E1QX30_9BACT</name>
<protein>
    <submittedName>
        <fullName evidence="6">RNA methyltransferase</fullName>
    </submittedName>
</protein>
<dbReference type="SUPFAM" id="SSF55315">
    <property type="entry name" value="L30e-like"/>
    <property type="match status" value="1"/>
</dbReference>
<dbReference type="InterPro" id="IPR001537">
    <property type="entry name" value="SpoU_MeTrfase"/>
</dbReference>
<organism evidence="6 7">
    <name type="scientific">Xylanibacter rarus</name>
    <dbReference type="NCBI Taxonomy" id="1676614"/>
    <lineage>
        <taxon>Bacteria</taxon>
        <taxon>Pseudomonadati</taxon>
        <taxon>Bacteroidota</taxon>
        <taxon>Bacteroidia</taxon>
        <taxon>Bacteroidales</taxon>
        <taxon>Prevotellaceae</taxon>
        <taxon>Xylanibacter</taxon>
    </lineage>
</organism>
<dbReference type="OrthoDB" id="9785673at2"/>
<dbReference type="InterPro" id="IPR053888">
    <property type="entry name" value="MRM3-like_sub_bind"/>
</dbReference>
<evidence type="ECO:0000259" key="5">
    <source>
        <dbReference type="Pfam" id="PF22435"/>
    </source>
</evidence>
<dbReference type="Gene3D" id="3.30.1330.30">
    <property type="match status" value="1"/>
</dbReference>
<dbReference type="Pfam" id="PF00588">
    <property type="entry name" value="SpoU_methylase"/>
    <property type="match status" value="1"/>
</dbReference>
<dbReference type="CDD" id="cd18109">
    <property type="entry name" value="SpoU-like_RNA-MTase"/>
    <property type="match status" value="1"/>
</dbReference>
<evidence type="ECO:0000313" key="7">
    <source>
        <dbReference type="Proteomes" id="UP000036951"/>
    </source>
</evidence>
<dbReference type="GO" id="GO:0008173">
    <property type="term" value="F:RNA methyltransferase activity"/>
    <property type="evidence" value="ECO:0007669"/>
    <property type="project" value="InterPro"/>
</dbReference>
<evidence type="ECO:0000256" key="2">
    <source>
        <dbReference type="ARBA" id="ARBA00022603"/>
    </source>
</evidence>
<comment type="similarity">
    <text evidence="1">Belongs to the class IV-like SAM-binding methyltransferase superfamily. RNA methyltransferase TrmH family.</text>
</comment>
<evidence type="ECO:0000313" key="6">
    <source>
        <dbReference type="EMBL" id="KOO68340.1"/>
    </source>
</evidence>
<evidence type="ECO:0000256" key="3">
    <source>
        <dbReference type="ARBA" id="ARBA00022679"/>
    </source>
</evidence>
<dbReference type="Proteomes" id="UP000036951">
    <property type="component" value="Unassembled WGS sequence"/>
</dbReference>
<accession>A0A8E1QX30</accession>
<dbReference type="PANTHER" id="PTHR43191">
    <property type="entry name" value="RRNA METHYLTRANSFERASE 3"/>
    <property type="match status" value="1"/>
</dbReference>
<reference evidence="6 7" key="1">
    <citation type="submission" date="2015-06" db="EMBL/GenBank/DDBJ databases">
        <title>Prevotella sp. 109, sp. nov., a novel member of the family Prevotellaceae isolated from human faeces.</title>
        <authorList>
            <person name="Shkoporov A.N."/>
            <person name="Chaplin A.V."/>
            <person name="Kafarskaia L.I."/>
            <person name="Efimov B.A."/>
        </authorList>
    </citation>
    <scope>NUCLEOTIDE SEQUENCE [LARGE SCALE GENOMIC DNA]</scope>
    <source>
        <strain evidence="6 7">109</strain>
    </source>
</reference>
<evidence type="ECO:0000256" key="1">
    <source>
        <dbReference type="ARBA" id="ARBA00007228"/>
    </source>
</evidence>
<dbReference type="Gene3D" id="3.40.1280.10">
    <property type="match status" value="1"/>
</dbReference>